<dbReference type="PANTHER" id="PTHR12126:SF11">
    <property type="entry name" value="NADH DEHYDROGENASE [UBIQUINONE] 1 ALPHA SUBCOMPLEX SUBUNIT 9, MITOCHONDRIAL"/>
    <property type="match status" value="1"/>
</dbReference>
<keyword evidence="1" id="KW-0472">Membrane</keyword>
<dbReference type="RefSeq" id="WP_014373934.1">
    <property type="nucleotide sequence ID" value="NC_016943.1"/>
</dbReference>
<dbReference type="Pfam" id="PF11066">
    <property type="entry name" value="DUF2867"/>
    <property type="match status" value="1"/>
</dbReference>
<dbReference type="InterPro" id="IPR021295">
    <property type="entry name" value="DUF2867"/>
</dbReference>
<organism evidence="3 4">
    <name type="scientific">Blastococcus saxobsidens (strain DD2)</name>
    <dbReference type="NCBI Taxonomy" id="1146883"/>
    <lineage>
        <taxon>Bacteria</taxon>
        <taxon>Bacillati</taxon>
        <taxon>Actinomycetota</taxon>
        <taxon>Actinomycetes</taxon>
        <taxon>Geodermatophilales</taxon>
        <taxon>Geodermatophilaceae</taxon>
        <taxon>Blastococcus</taxon>
    </lineage>
</organism>
<accession>H6RJA4</accession>
<reference evidence="4" key="2">
    <citation type="submission" date="2012-02" db="EMBL/GenBank/DDBJ databases">
        <title>Complete genome sequence of Blastococcus saxobsidens strain DD2.</title>
        <authorList>
            <person name="Genoscope."/>
        </authorList>
    </citation>
    <scope>NUCLEOTIDE SEQUENCE [LARGE SCALE GENOMIC DNA]</scope>
    <source>
        <strain evidence="4">DD2</strain>
    </source>
</reference>
<protein>
    <submittedName>
        <fullName evidence="3">NAD-dependent epimerase/dehydratase</fullName>
    </submittedName>
</protein>
<keyword evidence="4" id="KW-1185">Reference proteome</keyword>
<dbReference type="Proteomes" id="UP000007517">
    <property type="component" value="Chromosome"/>
</dbReference>
<evidence type="ECO:0000256" key="1">
    <source>
        <dbReference type="SAM" id="Phobius"/>
    </source>
</evidence>
<evidence type="ECO:0000259" key="2">
    <source>
        <dbReference type="Pfam" id="PF13460"/>
    </source>
</evidence>
<dbReference type="AlphaFoldDB" id="H6RJA4"/>
<dbReference type="InterPro" id="IPR036291">
    <property type="entry name" value="NAD(P)-bd_dom_sf"/>
</dbReference>
<dbReference type="SUPFAM" id="SSF55961">
    <property type="entry name" value="Bet v1-like"/>
    <property type="match status" value="1"/>
</dbReference>
<dbReference type="eggNOG" id="COG0702">
    <property type="taxonomic scope" value="Bacteria"/>
</dbReference>
<dbReference type="STRING" id="1146883.BLASA_0010"/>
<dbReference type="GO" id="GO:0044877">
    <property type="term" value="F:protein-containing complex binding"/>
    <property type="evidence" value="ECO:0007669"/>
    <property type="project" value="TreeGrafter"/>
</dbReference>
<dbReference type="SUPFAM" id="SSF51735">
    <property type="entry name" value="NAD(P)-binding Rossmann-fold domains"/>
    <property type="match status" value="1"/>
</dbReference>
<dbReference type="HOGENOM" id="CLU_007383_6_11_11"/>
<dbReference type="Gene3D" id="3.40.50.720">
    <property type="entry name" value="NAD(P)-binding Rossmann-like Domain"/>
    <property type="match status" value="1"/>
</dbReference>
<evidence type="ECO:0000313" key="4">
    <source>
        <dbReference type="Proteomes" id="UP000007517"/>
    </source>
</evidence>
<dbReference type="OrthoDB" id="9774199at2"/>
<proteinExistence type="predicted"/>
<sequence>MAAPDVPPAPPPASAPLTCLVTGATGYVGGRLVPALLAAGHRVRVMSRSPERLRDHPWAADVEVARADAGDPEAVARACQGVDVVYYLIHALGTGPEFEETDRRTATVMAGAVREAGAGRLVYLGGLEPEDEALSPHLRSRAEVAAILLGSGVPTVVLRAAVVLGSGSASFEMLRYLTERLPVMVTPRWVHSRIQPIAIRDVLRYLVACARLPADVHRCFDIGGPDVMNYAEMMQRYAAVAELPRRRILPVPIFTPSLSSHWVGLITPVPAAIARPLVESLRNTVVCREHDIAAYVPDPPEGLLGFDEAVRLAVQRIQDSAVTTRWASASVPGAPSDPLPTDPGWAGGSLYVDDRIRPTAAPPAAVWGVIEGIGGERGWYSWPLAWRVRGWLDRVVGGVGLRRGRRDPNRLYVGDALDFWRVEELEQGRLLRLRAEMRLPGLAWLEFHVEHDPVTGGALVRQRATFAPRGLVGHLYWWAVAAFHGFVFGGMLRGIARAAERRD</sequence>
<dbReference type="PANTHER" id="PTHR12126">
    <property type="entry name" value="NADH-UBIQUINONE OXIDOREDUCTASE 39 KDA SUBUNIT-RELATED"/>
    <property type="match status" value="1"/>
</dbReference>
<reference evidence="3 4" key="1">
    <citation type="journal article" date="2012" name="J. Bacteriol.">
        <title>Genome Sequence of Blastococcus saxobsidens DD2, a Stone-Inhabiting Bacterium.</title>
        <authorList>
            <person name="Chouaia B."/>
            <person name="Crotti E."/>
            <person name="Brusetti L."/>
            <person name="Daffonchio D."/>
            <person name="Essoussi I."/>
            <person name="Nouioui I."/>
            <person name="Sbissi I."/>
            <person name="Ghodhbane-Gtari F."/>
            <person name="Gtari M."/>
            <person name="Vacherie B."/>
            <person name="Barbe V."/>
            <person name="Medigue C."/>
            <person name="Gury J."/>
            <person name="Pujic P."/>
            <person name="Normand P."/>
        </authorList>
    </citation>
    <scope>NUCLEOTIDE SEQUENCE [LARGE SCALE GENOMIC DNA]</scope>
    <source>
        <strain evidence="3 4">DD2</strain>
    </source>
</reference>
<name>H6RJA4_BLASD</name>
<keyword evidence="1" id="KW-0812">Transmembrane</keyword>
<evidence type="ECO:0000313" key="3">
    <source>
        <dbReference type="EMBL" id="CCG01017.1"/>
    </source>
</evidence>
<dbReference type="KEGG" id="bsd:BLASA_0010"/>
<dbReference type="EMBL" id="FO117623">
    <property type="protein sequence ID" value="CCG01017.1"/>
    <property type="molecule type" value="Genomic_DNA"/>
</dbReference>
<dbReference type="Pfam" id="PF13460">
    <property type="entry name" value="NAD_binding_10"/>
    <property type="match status" value="1"/>
</dbReference>
<dbReference type="InterPro" id="IPR051207">
    <property type="entry name" value="ComplexI_NDUFA9_subunit"/>
</dbReference>
<keyword evidence="1" id="KW-1133">Transmembrane helix</keyword>
<dbReference type="InterPro" id="IPR016040">
    <property type="entry name" value="NAD(P)-bd_dom"/>
</dbReference>
<feature type="domain" description="NAD(P)-binding" evidence="2">
    <location>
        <begin position="23"/>
        <end position="139"/>
    </location>
</feature>
<dbReference type="CDD" id="cd05245">
    <property type="entry name" value="SDR_a2"/>
    <property type="match status" value="1"/>
</dbReference>
<gene>
    <name evidence="3" type="ordered locus">BLASA_0010</name>
</gene>
<feature type="transmembrane region" description="Helical" evidence="1">
    <location>
        <begin position="475"/>
        <end position="496"/>
    </location>
</feature>